<dbReference type="Proteomes" id="UP001470230">
    <property type="component" value="Unassembled WGS sequence"/>
</dbReference>
<protein>
    <submittedName>
        <fullName evidence="3">Uncharacterized protein</fullName>
    </submittedName>
</protein>
<dbReference type="EMBL" id="JAPFFF010000054">
    <property type="protein sequence ID" value="KAK8838629.1"/>
    <property type="molecule type" value="Genomic_DNA"/>
</dbReference>
<feature type="signal peptide" evidence="2">
    <location>
        <begin position="1"/>
        <end position="17"/>
    </location>
</feature>
<evidence type="ECO:0000313" key="3">
    <source>
        <dbReference type="EMBL" id="KAK8838629.1"/>
    </source>
</evidence>
<sequence length="359" mass="41894">MLINFLFSSILINLKTTIHNCNFSSGQWPQFGNEPINYQISCPSYKIQRIDLKNNPNVKNISIFGDSNVIITCSSNENDLIQTVLSLYDKPTITFENKCNFNRIEIHNFPTFHLFSKSNISVNNLILTNHAYQFPFKYNHVIYSKYDQKMLKSQDNSEAQVKSQNHIYKCNKNTIETALNDNYAIIKCGDLYEYTILYSMFSEKNFDINNATLKIKNQCSTDAYVNQNIEMFLPLIRASENTEVLFQKFPKLNAIENYTNEDIKGTWIQIGEDYRCQWGNESFQSEYENFFKRGWKKVCRSYTTFIYCCDSDIGPRKVIVISKWGFLAAIIFIICFIIALIVAFCIISYQKYNDSRKVS</sequence>
<feature type="chain" id="PRO_5046223698" evidence="2">
    <location>
        <begin position="18"/>
        <end position="359"/>
    </location>
</feature>
<evidence type="ECO:0000256" key="2">
    <source>
        <dbReference type="SAM" id="SignalP"/>
    </source>
</evidence>
<feature type="transmembrane region" description="Helical" evidence="1">
    <location>
        <begin position="324"/>
        <end position="349"/>
    </location>
</feature>
<keyword evidence="1" id="KW-1133">Transmembrane helix</keyword>
<proteinExistence type="predicted"/>
<keyword evidence="2" id="KW-0732">Signal</keyword>
<comment type="caution">
    <text evidence="3">The sequence shown here is derived from an EMBL/GenBank/DDBJ whole genome shotgun (WGS) entry which is preliminary data.</text>
</comment>
<evidence type="ECO:0000256" key="1">
    <source>
        <dbReference type="SAM" id="Phobius"/>
    </source>
</evidence>
<keyword evidence="1" id="KW-0472">Membrane</keyword>
<keyword evidence="4" id="KW-1185">Reference proteome</keyword>
<name>A0ABR2GXH2_9EUKA</name>
<keyword evidence="1" id="KW-0812">Transmembrane</keyword>
<gene>
    <name evidence="3" type="ORF">M9Y10_032665</name>
</gene>
<evidence type="ECO:0000313" key="4">
    <source>
        <dbReference type="Proteomes" id="UP001470230"/>
    </source>
</evidence>
<organism evidence="3 4">
    <name type="scientific">Tritrichomonas musculus</name>
    <dbReference type="NCBI Taxonomy" id="1915356"/>
    <lineage>
        <taxon>Eukaryota</taxon>
        <taxon>Metamonada</taxon>
        <taxon>Parabasalia</taxon>
        <taxon>Tritrichomonadida</taxon>
        <taxon>Tritrichomonadidae</taxon>
        <taxon>Tritrichomonas</taxon>
    </lineage>
</organism>
<reference evidence="3 4" key="1">
    <citation type="submission" date="2024-04" db="EMBL/GenBank/DDBJ databases">
        <title>Tritrichomonas musculus Genome.</title>
        <authorList>
            <person name="Alves-Ferreira E."/>
            <person name="Grigg M."/>
            <person name="Lorenzi H."/>
            <person name="Galac M."/>
        </authorList>
    </citation>
    <scope>NUCLEOTIDE SEQUENCE [LARGE SCALE GENOMIC DNA]</scope>
    <source>
        <strain evidence="3 4">EAF2021</strain>
    </source>
</reference>
<accession>A0ABR2GXH2</accession>